<evidence type="ECO:0000256" key="1">
    <source>
        <dbReference type="SAM" id="MobiDB-lite"/>
    </source>
</evidence>
<evidence type="ECO:0000313" key="2">
    <source>
        <dbReference type="EMBL" id="KAJ1130195.1"/>
    </source>
</evidence>
<protein>
    <submittedName>
        <fullName evidence="2">Uncharacterized protein</fullName>
    </submittedName>
</protein>
<feature type="region of interest" description="Disordered" evidence="1">
    <location>
        <begin position="41"/>
        <end position="69"/>
    </location>
</feature>
<sequence>MLLAGGSPTGVSGARRCFWGARSGRPRNVFRAAERLGWRPGPRGGASLRRLPGPFIEGIGAPEGSRWAP</sequence>
<reference evidence="2" key="1">
    <citation type="journal article" date="2022" name="bioRxiv">
        <title>Sequencing and chromosome-scale assembly of the giantPleurodeles waltlgenome.</title>
        <authorList>
            <person name="Brown T."/>
            <person name="Elewa A."/>
            <person name="Iarovenko S."/>
            <person name="Subramanian E."/>
            <person name="Araus A.J."/>
            <person name="Petzold A."/>
            <person name="Susuki M."/>
            <person name="Suzuki K.-i.T."/>
            <person name="Hayashi T."/>
            <person name="Toyoda A."/>
            <person name="Oliveira C."/>
            <person name="Osipova E."/>
            <person name="Leigh N.D."/>
            <person name="Simon A."/>
            <person name="Yun M.H."/>
        </authorList>
    </citation>
    <scope>NUCLEOTIDE SEQUENCE</scope>
    <source>
        <strain evidence="2">20211129_DDA</strain>
        <tissue evidence="2">Liver</tissue>
    </source>
</reference>
<proteinExistence type="predicted"/>
<name>A0AAV7PT77_PLEWA</name>
<gene>
    <name evidence="2" type="ORF">NDU88_008551</name>
</gene>
<dbReference type="Proteomes" id="UP001066276">
    <property type="component" value="Chromosome 7"/>
</dbReference>
<comment type="caution">
    <text evidence="2">The sequence shown here is derived from an EMBL/GenBank/DDBJ whole genome shotgun (WGS) entry which is preliminary data.</text>
</comment>
<organism evidence="2 3">
    <name type="scientific">Pleurodeles waltl</name>
    <name type="common">Iberian ribbed newt</name>
    <dbReference type="NCBI Taxonomy" id="8319"/>
    <lineage>
        <taxon>Eukaryota</taxon>
        <taxon>Metazoa</taxon>
        <taxon>Chordata</taxon>
        <taxon>Craniata</taxon>
        <taxon>Vertebrata</taxon>
        <taxon>Euteleostomi</taxon>
        <taxon>Amphibia</taxon>
        <taxon>Batrachia</taxon>
        <taxon>Caudata</taxon>
        <taxon>Salamandroidea</taxon>
        <taxon>Salamandridae</taxon>
        <taxon>Pleurodelinae</taxon>
        <taxon>Pleurodeles</taxon>
    </lineage>
</organism>
<keyword evidence="3" id="KW-1185">Reference proteome</keyword>
<evidence type="ECO:0000313" key="3">
    <source>
        <dbReference type="Proteomes" id="UP001066276"/>
    </source>
</evidence>
<accession>A0AAV7PT77</accession>
<dbReference type="AlphaFoldDB" id="A0AAV7PT77"/>
<dbReference type="EMBL" id="JANPWB010000011">
    <property type="protein sequence ID" value="KAJ1130195.1"/>
    <property type="molecule type" value="Genomic_DNA"/>
</dbReference>